<dbReference type="InterPro" id="IPR021125">
    <property type="entry name" value="DUF2127"/>
</dbReference>
<keyword evidence="1" id="KW-0472">Membrane</keyword>
<dbReference type="EMBL" id="CP031229">
    <property type="protein sequence ID" value="AXH95360.1"/>
    <property type="molecule type" value="Genomic_DNA"/>
</dbReference>
<gene>
    <name evidence="2" type="ORF">DV701_03740</name>
</gene>
<feature type="transmembrane region" description="Helical" evidence="1">
    <location>
        <begin position="31"/>
        <end position="52"/>
    </location>
</feature>
<feature type="transmembrane region" description="Helical" evidence="1">
    <location>
        <begin position="89"/>
        <end position="110"/>
    </location>
</feature>
<dbReference type="KEGG" id="orn:DV701_03740"/>
<dbReference type="Pfam" id="PF09900">
    <property type="entry name" value="DUF2127"/>
    <property type="match status" value="1"/>
</dbReference>
<keyword evidence="1" id="KW-0812">Transmembrane</keyword>
<dbReference type="Proteomes" id="UP000253790">
    <property type="component" value="Chromosome"/>
</dbReference>
<protein>
    <submittedName>
        <fullName evidence="2">DUF2127 domain-containing protein</fullName>
    </submittedName>
</protein>
<feature type="transmembrane region" description="Helical" evidence="1">
    <location>
        <begin position="117"/>
        <end position="136"/>
    </location>
</feature>
<keyword evidence="1" id="KW-1133">Transmembrane helix</keyword>
<reference evidence="2 3" key="1">
    <citation type="submission" date="2018-07" db="EMBL/GenBank/DDBJ databases">
        <title>Complete genome sequencing of Ornithinimicrobium sp. AMA3305.</title>
        <authorList>
            <person name="Bae J.-W."/>
        </authorList>
    </citation>
    <scope>NUCLEOTIDE SEQUENCE [LARGE SCALE GENOMIC DNA]</scope>
    <source>
        <strain evidence="2 3">AMA3305</strain>
    </source>
</reference>
<sequence>MRTARSRTSTPVERHERVLYRLFRLSLWGKGLLAVAELVSALVVMFVPHGWWVRAAVVLTRGELIEDPDDPVATWIRDHAGSVSGSTQWFVFLYLLSHAVVKIVLVWALLRDRLWAYPWMIGVLGVFIAYQLYVVVTQGSVGMALLTVLDVLVLALTWHEWRRHRARRHRHLAGGDPRLTGGSGRS</sequence>
<name>A0A345NK02_9MICO</name>
<dbReference type="RefSeq" id="WP_114927125.1">
    <property type="nucleotide sequence ID" value="NZ_CP031229.1"/>
</dbReference>
<evidence type="ECO:0000313" key="2">
    <source>
        <dbReference type="EMBL" id="AXH95360.1"/>
    </source>
</evidence>
<keyword evidence="3" id="KW-1185">Reference proteome</keyword>
<organism evidence="2 3">
    <name type="scientific">Ornithinimicrobium avium</name>
    <dbReference type="NCBI Taxonomy" id="2283195"/>
    <lineage>
        <taxon>Bacteria</taxon>
        <taxon>Bacillati</taxon>
        <taxon>Actinomycetota</taxon>
        <taxon>Actinomycetes</taxon>
        <taxon>Micrococcales</taxon>
        <taxon>Ornithinimicrobiaceae</taxon>
        <taxon>Ornithinimicrobium</taxon>
    </lineage>
</organism>
<feature type="transmembrane region" description="Helical" evidence="1">
    <location>
        <begin position="142"/>
        <end position="161"/>
    </location>
</feature>
<accession>A0A345NK02</accession>
<dbReference type="OrthoDB" id="8393979at2"/>
<proteinExistence type="predicted"/>
<dbReference type="AlphaFoldDB" id="A0A345NK02"/>
<evidence type="ECO:0000256" key="1">
    <source>
        <dbReference type="SAM" id="Phobius"/>
    </source>
</evidence>
<evidence type="ECO:0000313" key="3">
    <source>
        <dbReference type="Proteomes" id="UP000253790"/>
    </source>
</evidence>